<name>A0A3A9ZXA0_9ACTN</name>
<dbReference type="EMBL" id="RBAN01000004">
    <property type="protein sequence ID" value="RKN52654.1"/>
    <property type="molecule type" value="Genomic_DNA"/>
</dbReference>
<keyword evidence="3" id="KW-1185">Reference proteome</keyword>
<reference evidence="2 3" key="1">
    <citation type="journal article" date="2015" name="Int. J. Syst. Evol. Microbiol.">
        <title>Micromonospora costi sp. nov., isolated from a leaf of Costus speciosus.</title>
        <authorList>
            <person name="Thawai C."/>
        </authorList>
    </citation>
    <scope>NUCLEOTIDE SEQUENCE [LARGE SCALE GENOMIC DNA]</scope>
    <source>
        <strain evidence="2 3">CS1-12</strain>
    </source>
</reference>
<organism evidence="2 3">
    <name type="scientific">Micromonospora costi</name>
    <dbReference type="NCBI Taxonomy" id="1530042"/>
    <lineage>
        <taxon>Bacteria</taxon>
        <taxon>Bacillati</taxon>
        <taxon>Actinomycetota</taxon>
        <taxon>Actinomycetes</taxon>
        <taxon>Micromonosporales</taxon>
        <taxon>Micromonosporaceae</taxon>
        <taxon>Micromonospora</taxon>
    </lineage>
</organism>
<dbReference type="Proteomes" id="UP000279968">
    <property type="component" value="Unassembled WGS sequence"/>
</dbReference>
<gene>
    <name evidence="2" type="ORF">D7193_22645</name>
</gene>
<comment type="caution">
    <text evidence="2">The sequence shown here is derived from an EMBL/GenBank/DDBJ whole genome shotgun (WGS) entry which is preliminary data.</text>
</comment>
<proteinExistence type="predicted"/>
<protein>
    <submittedName>
        <fullName evidence="2">Uncharacterized protein</fullName>
    </submittedName>
</protein>
<sequence length="230" mass="26506">MFAFHIDVMFTWYSEGLREDQLGAWSLQFADLARRDVAHQAANLARHFHPHQACALEIQLNRLLSGAQRRYERRGVVLHCEPEVRVRLDEDVKAELRHAHLQRLREESEHELALRRIQLTDQLTRRWIALIDRLRRDPLAHAALRLSNEKLAEVLDRYVLKEERSRIDQLATKLEEALSRSGRVGEPLEEHEAAEIINMLNDILKAEAEAPPKDGSARNGRYVAPSAGPS</sequence>
<feature type="region of interest" description="Disordered" evidence="1">
    <location>
        <begin position="207"/>
        <end position="230"/>
    </location>
</feature>
<evidence type="ECO:0000313" key="2">
    <source>
        <dbReference type="EMBL" id="RKN52654.1"/>
    </source>
</evidence>
<dbReference type="AlphaFoldDB" id="A0A3A9ZXA0"/>
<accession>A0A3A9ZXA0</accession>
<feature type="compositionally biased region" description="Basic and acidic residues" evidence="1">
    <location>
        <begin position="207"/>
        <end position="216"/>
    </location>
</feature>
<evidence type="ECO:0000256" key="1">
    <source>
        <dbReference type="SAM" id="MobiDB-lite"/>
    </source>
</evidence>
<evidence type="ECO:0000313" key="3">
    <source>
        <dbReference type="Proteomes" id="UP000279968"/>
    </source>
</evidence>